<evidence type="ECO:0000256" key="9">
    <source>
        <dbReference type="ARBA" id="ARBA00023180"/>
    </source>
</evidence>
<proteinExistence type="evidence at transcript level"/>
<reference evidence="14" key="2">
    <citation type="journal article" date="2007" name="PLoS Biol.">
        <title>Survey sequencing and comparative analysis of the elephant shark (Callorhinchus milii) genome.</title>
        <authorList>
            <person name="Venkatesh B."/>
            <person name="Kirkness E.F."/>
            <person name="Loh Y.H."/>
            <person name="Halpern A.L."/>
            <person name="Lee A.P."/>
            <person name="Johnson J."/>
            <person name="Dandona N."/>
            <person name="Viswanathan L.D."/>
            <person name="Tay A."/>
            <person name="Venter J.C."/>
            <person name="Strausberg R.L."/>
            <person name="Brenner S."/>
        </authorList>
    </citation>
    <scope>NUCLEOTIDE SEQUENCE [LARGE SCALE GENOMIC DNA]</scope>
</reference>
<dbReference type="AlphaFoldDB" id="V9LF04"/>
<keyword evidence="8" id="KW-0472">Membrane</keyword>
<keyword evidence="10 11" id="KW-0119">Carbohydrate metabolism</keyword>
<reference evidence="13" key="4">
    <citation type="submission" date="2025-05" db="UniProtKB">
        <authorList>
            <consortium name="Ensembl"/>
        </authorList>
    </citation>
    <scope>IDENTIFICATION</scope>
</reference>
<evidence type="ECO:0000256" key="6">
    <source>
        <dbReference type="ARBA" id="ARBA00022989"/>
    </source>
</evidence>
<evidence type="ECO:0000256" key="1">
    <source>
        <dbReference type="ARBA" id="ARBA00004323"/>
    </source>
</evidence>
<evidence type="ECO:0000256" key="7">
    <source>
        <dbReference type="ARBA" id="ARBA00023034"/>
    </source>
</evidence>
<evidence type="ECO:0000256" key="4">
    <source>
        <dbReference type="ARBA" id="ARBA00022692"/>
    </source>
</evidence>
<dbReference type="GeneTree" id="ENSGT00940000157128"/>
<evidence type="ECO:0000313" key="12">
    <source>
        <dbReference type="EMBL" id="AFP11313.1"/>
    </source>
</evidence>
<keyword evidence="9 11" id="KW-0325">Glycoprotein</keyword>
<dbReference type="EC" id="2.8.2.-" evidence="11"/>
<dbReference type="PANTHER" id="PTHR12137">
    <property type="entry name" value="CARBOHYDRATE SULFOTRANSFERASE"/>
    <property type="match status" value="1"/>
</dbReference>
<dbReference type="EMBL" id="JW878796">
    <property type="protein sequence ID" value="AFP11313.1"/>
    <property type="molecule type" value="mRNA"/>
</dbReference>
<dbReference type="PANTHER" id="PTHR12137:SF2">
    <property type="entry name" value="CARBOHYDRATE SULFOTRANSFERASE 10"/>
    <property type="match status" value="1"/>
</dbReference>
<dbReference type="InterPro" id="IPR005331">
    <property type="entry name" value="Sulfotransferase"/>
</dbReference>
<keyword evidence="6" id="KW-1133">Transmembrane helix</keyword>
<evidence type="ECO:0000256" key="10">
    <source>
        <dbReference type="ARBA" id="ARBA00023277"/>
    </source>
</evidence>
<reference evidence="12 14" key="3">
    <citation type="journal article" date="2014" name="Nature">
        <title>Elephant shark genome provides unique insights into gnathostome evolution.</title>
        <authorList>
            <consortium name="International Elephant Shark Genome Sequencing Consortium"/>
            <person name="Venkatesh B."/>
            <person name="Lee A.P."/>
            <person name="Ravi V."/>
            <person name="Maurya A.K."/>
            <person name="Lian M.M."/>
            <person name="Swann J.B."/>
            <person name="Ohta Y."/>
            <person name="Flajnik M.F."/>
            <person name="Sutoh Y."/>
            <person name="Kasahara M."/>
            <person name="Hoon S."/>
            <person name="Gangu V."/>
            <person name="Roy S.W."/>
            <person name="Irimia M."/>
            <person name="Korzh V."/>
            <person name="Kondrychyn I."/>
            <person name="Lim Z.W."/>
            <person name="Tay B.H."/>
            <person name="Tohari S."/>
            <person name="Kong K.W."/>
            <person name="Ho S."/>
            <person name="Lorente-Galdos B."/>
            <person name="Quilez J."/>
            <person name="Marques-Bonet T."/>
            <person name="Raney B.J."/>
            <person name="Ingham P.W."/>
            <person name="Tay A."/>
            <person name="Hillier L.W."/>
            <person name="Minx P."/>
            <person name="Boehm T."/>
            <person name="Wilson R.K."/>
            <person name="Brenner S."/>
            <person name="Warren W.C."/>
        </authorList>
    </citation>
    <scope>NUCLEOTIDE SEQUENCE</scope>
    <source>
        <tissue evidence="12">Spleen</tissue>
    </source>
</reference>
<comment type="similarity">
    <text evidence="2 11">Belongs to the sulfotransferase 2 family.</text>
</comment>
<keyword evidence="3 11" id="KW-0808">Transferase</keyword>
<keyword evidence="5 11" id="KW-0735">Signal-anchor</keyword>
<evidence type="ECO:0000256" key="5">
    <source>
        <dbReference type="ARBA" id="ARBA00022968"/>
    </source>
</evidence>
<keyword evidence="14" id="KW-1185">Reference proteome</keyword>
<dbReference type="GO" id="GO:0030166">
    <property type="term" value="P:proteoglycan biosynthetic process"/>
    <property type="evidence" value="ECO:0007669"/>
    <property type="project" value="TreeGrafter"/>
</dbReference>
<reference evidence="14" key="1">
    <citation type="journal article" date="2006" name="Science">
        <title>Ancient noncoding elements conserved in the human genome.</title>
        <authorList>
            <person name="Venkatesh B."/>
            <person name="Kirkness E.F."/>
            <person name="Loh Y.H."/>
            <person name="Halpern A.L."/>
            <person name="Lee A.P."/>
            <person name="Johnson J."/>
            <person name="Dandona N."/>
            <person name="Viswanathan L.D."/>
            <person name="Tay A."/>
            <person name="Venter J.C."/>
            <person name="Strausberg R.L."/>
            <person name="Brenner S."/>
        </authorList>
    </citation>
    <scope>NUCLEOTIDE SEQUENCE [LARGE SCALE GENOMIC DNA]</scope>
</reference>
<evidence type="ECO:0000256" key="3">
    <source>
        <dbReference type="ARBA" id="ARBA00022679"/>
    </source>
</evidence>
<gene>
    <name evidence="13" type="primary">chst10</name>
</gene>
<evidence type="ECO:0000256" key="2">
    <source>
        <dbReference type="ARBA" id="ARBA00006339"/>
    </source>
</evidence>
<comment type="subcellular location">
    <subcellularLocation>
        <location evidence="1 11">Golgi apparatus membrane</location>
        <topology evidence="1 11">Single-pass type II membrane protein</topology>
    </subcellularLocation>
</comment>
<dbReference type="Ensembl" id="ENSCMIT00000043003.1">
    <property type="protein sequence ID" value="ENSCMIP00000042390.1"/>
    <property type="gene ID" value="ENSCMIG00000017623.1"/>
</dbReference>
<dbReference type="Pfam" id="PF03567">
    <property type="entry name" value="Sulfotransfer_2"/>
    <property type="match status" value="1"/>
</dbReference>
<name>V9LF04_CALMI</name>
<keyword evidence="4" id="KW-0812">Transmembrane</keyword>
<dbReference type="GO" id="GO:0016051">
    <property type="term" value="P:carbohydrate biosynthetic process"/>
    <property type="evidence" value="ECO:0007669"/>
    <property type="project" value="InterPro"/>
</dbReference>
<evidence type="ECO:0000313" key="14">
    <source>
        <dbReference type="Proteomes" id="UP000314986"/>
    </source>
</evidence>
<dbReference type="GO" id="GO:0008146">
    <property type="term" value="F:sulfotransferase activity"/>
    <property type="evidence" value="ECO:0007669"/>
    <property type="project" value="InterPro"/>
</dbReference>
<evidence type="ECO:0000256" key="11">
    <source>
        <dbReference type="RuleBase" id="RU364020"/>
    </source>
</evidence>
<keyword evidence="7 11" id="KW-0333">Golgi apparatus</keyword>
<dbReference type="InterPro" id="IPR018011">
    <property type="entry name" value="Carb_sulfotrans_8-10"/>
</dbReference>
<sequence length="179" mass="20629">MSENMRHRSLLLAVCGWAVFMLLFVSKFITLSLRDKEEYGNKPHTLDWTATRYVKKAEYQGPTLHMGSQASQSILDEVGDHWESIHTERLNLLKNMCRNASLRNLTHSRITKFVLDRIFVCDKHKILFCQTPKVGNTQWKKVLIVLNGILDLCLISHPKDDTSDYAALPHHFIGMSAYN</sequence>
<dbReference type="Proteomes" id="UP000314986">
    <property type="component" value="Unassembled WGS sequence"/>
</dbReference>
<protein>
    <recommendedName>
        <fullName evidence="11">Carbohydrate sulfotransferase</fullName>
        <ecNumber evidence="11">2.8.2.-</ecNumber>
    </recommendedName>
</protein>
<accession>V9LF04</accession>
<dbReference type="GO" id="GO:0000139">
    <property type="term" value="C:Golgi membrane"/>
    <property type="evidence" value="ECO:0007669"/>
    <property type="project" value="UniProtKB-SubCell"/>
</dbReference>
<evidence type="ECO:0000256" key="8">
    <source>
        <dbReference type="ARBA" id="ARBA00023136"/>
    </source>
</evidence>
<organism evidence="12">
    <name type="scientific">Callorhinchus milii</name>
    <name type="common">Ghost shark</name>
    <dbReference type="NCBI Taxonomy" id="7868"/>
    <lineage>
        <taxon>Eukaryota</taxon>
        <taxon>Metazoa</taxon>
        <taxon>Chordata</taxon>
        <taxon>Craniata</taxon>
        <taxon>Vertebrata</taxon>
        <taxon>Chondrichthyes</taxon>
        <taxon>Holocephali</taxon>
        <taxon>Chimaeriformes</taxon>
        <taxon>Callorhinchidae</taxon>
        <taxon>Callorhinchus</taxon>
    </lineage>
</organism>
<evidence type="ECO:0000313" key="13">
    <source>
        <dbReference type="Ensembl" id="ENSCMIP00000042390.1"/>
    </source>
</evidence>